<dbReference type="FunFam" id="3.30.70.330:FF:000401">
    <property type="entry name" value="30S ribosomal protein 2, chloroplastic"/>
    <property type="match status" value="1"/>
</dbReference>
<evidence type="ECO:0000256" key="9">
    <source>
        <dbReference type="ARBA" id="ARBA00023274"/>
    </source>
</evidence>
<dbReference type="EMBL" id="BT146130">
    <property type="protein sequence ID" value="AFK45924.1"/>
    <property type="molecule type" value="mRNA"/>
</dbReference>
<evidence type="ECO:0000256" key="8">
    <source>
        <dbReference type="ARBA" id="ARBA00022980"/>
    </source>
</evidence>
<dbReference type="Gene3D" id="3.30.70.330">
    <property type="match status" value="2"/>
</dbReference>
<evidence type="ECO:0000313" key="17">
    <source>
        <dbReference type="EMBL" id="AFK45924.1"/>
    </source>
</evidence>
<feature type="domain" description="RRM" evidence="16">
    <location>
        <begin position="209"/>
        <end position="286"/>
    </location>
</feature>
<evidence type="ECO:0000256" key="5">
    <source>
        <dbReference type="ARBA" id="ARBA00022737"/>
    </source>
</evidence>
<dbReference type="PANTHER" id="PTHR48025:SF7">
    <property type="entry name" value="RNA-BINDING (RRM_RBD_RNP MOTIFS) FAMILY PROTEIN"/>
    <property type="match status" value="1"/>
</dbReference>
<evidence type="ECO:0000256" key="7">
    <source>
        <dbReference type="ARBA" id="ARBA00022946"/>
    </source>
</evidence>
<keyword evidence="9" id="KW-0687">Ribonucleoprotein</keyword>
<evidence type="ECO:0000256" key="1">
    <source>
        <dbReference type="ARBA" id="ARBA00004229"/>
    </source>
</evidence>
<evidence type="ECO:0000256" key="15">
    <source>
        <dbReference type="SAM" id="MobiDB-lite"/>
    </source>
</evidence>
<keyword evidence="2" id="KW-0150">Chloroplast</keyword>
<dbReference type="InterPro" id="IPR012677">
    <property type="entry name" value="Nucleotide-bd_a/b_plait_sf"/>
</dbReference>
<feature type="domain" description="RRM" evidence="16">
    <location>
        <begin position="102"/>
        <end position="180"/>
    </location>
</feature>
<evidence type="ECO:0000256" key="10">
    <source>
        <dbReference type="ARBA" id="ARBA00061529"/>
    </source>
</evidence>
<evidence type="ECO:0000256" key="3">
    <source>
        <dbReference type="ARBA" id="ARBA00022640"/>
    </source>
</evidence>
<organism evidence="17">
    <name type="scientific">Lotus japonicus</name>
    <name type="common">Lotus corniculatus var. japonicus</name>
    <dbReference type="NCBI Taxonomy" id="34305"/>
    <lineage>
        <taxon>Eukaryota</taxon>
        <taxon>Viridiplantae</taxon>
        <taxon>Streptophyta</taxon>
        <taxon>Embryophyta</taxon>
        <taxon>Tracheophyta</taxon>
        <taxon>Spermatophyta</taxon>
        <taxon>Magnoliopsida</taxon>
        <taxon>eudicotyledons</taxon>
        <taxon>Gunneridae</taxon>
        <taxon>Pentapetalae</taxon>
        <taxon>rosids</taxon>
        <taxon>fabids</taxon>
        <taxon>Fabales</taxon>
        <taxon>Fabaceae</taxon>
        <taxon>Papilionoideae</taxon>
        <taxon>50 kb inversion clade</taxon>
        <taxon>NPAAA clade</taxon>
        <taxon>Hologalegina</taxon>
        <taxon>robinioid clade</taxon>
        <taxon>Loteae</taxon>
        <taxon>Lotus</taxon>
    </lineage>
</organism>
<dbReference type="OrthoDB" id="439808at2759"/>
<dbReference type="PROSITE" id="PS50102">
    <property type="entry name" value="RRM"/>
    <property type="match status" value="2"/>
</dbReference>
<dbReference type="PANTHER" id="PTHR48025">
    <property type="entry name" value="OS02G0815200 PROTEIN"/>
    <property type="match status" value="1"/>
</dbReference>
<protein>
    <recommendedName>
        <fullName evidence="12">Small ribosomal subunit protein cS22</fullName>
    </recommendedName>
    <alternativeName>
        <fullName evidence="13">30S ribosomal protein 2, chloroplastic</fullName>
    </alternativeName>
</protein>
<dbReference type="GO" id="GO:1901259">
    <property type="term" value="P:chloroplast rRNA processing"/>
    <property type="evidence" value="ECO:0007669"/>
    <property type="project" value="TreeGrafter"/>
</dbReference>
<dbReference type="GO" id="GO:0003729">
    <property type="term" value="F:mRNA binding"/>
    <property type="evidence" value="ECO:0007669"/>
    <property type="project" value="TreeGrafter"/>
</dbReference>
<dbReference type="AlphaFoldDB" id="I3T082"/>
<dbReference type="InterPro" id="IPR035979">
    <property type="entry name" value="RBD_domain_sf"/>
</dbReference>
<keyword evidence="3" id="KW-0934">Plastid</keyword>
<evidence type="ECO:0000256" key="4">
    <source>
        <dbReference type="ARBA" id="ARBA00022730"/>
    </source>
</evidence>
<evidence type="ECO:0000256" key="12">
    <source>
        <dbReference type="ARBA" id="ARBA00070346"/>
    </source>
</evidence>
<keyword evidence="6 14" id="KW-0694">RNA-binding</keyword>
<dbReference type="InterPro" id="IPR050502">
    <property type="entry name" value="Euk_RNA-bind_prot"/>
</dbReference>
<evidence type="ECO:0000256" key="14">
    <source>
        <dbReference type="PROSITE-ProRule" id="PRU00176"/>
    </source>
</evidence>
<dbReference type="GO" id="GO:0005840">
    <property type="term" value="C:ribosome"/>
    <property type="evidence" value="ECO:0007669"/>
    <property type="project" value="UniProtKB-KW"/>
</dbReference>
<proteinExistence type="evidence at transcript level"/>
<dbReference type="GO" id="GO:1990904">
    <property type="term" value="C:ribonucleoprotein complex"/>
    <property type="evidence" value="ECO:0007669"/>
    <property type="project" value="UniProtKB-KW"/>
</dbReference>
<keyword evidence="8" id="KW-0689">Ribosomal protein</keyword>
<keyword evidence="5" id="KW-0677">Repeat</keyword>
<dbReference type="Pfam" id="PF00076">
    <property type="entry name" value="RRM_1"/>
    <property type="match status" value="2"/>
</dbReference>
<dbReference type="GO" id="GO:0019843">
    <property type="term" value="F:rRNA binding"/>
    <property type="evidence" value="ECO:0007669"/>
    <property type="project" value="UniProtKB-KW"/>
</dbReference>
<comment type="subunit">
    <text evidence="11">Component of the chloroplast small ribosomal subunit (SSU). Mature 70S chloroplast ribosomes of higher plants consist of a small (30S) and a large (50S) subunit. The 30S small subunit contains 1 molecule of ribosomal RNA (16S rRNA) and 24 different proteins. The 50S large subunit contains 3 rRNA molecules (23S, 5S and 4.5S rRNA) and 33 different proteins.</text>
</comment>
<dbReference type="SMART" id="SM00360">
    <property type="entry name" value="RRM"/>
    <property type="match status" value="2"/>
</dbReference>
<dbReference type="InterPro" id="IPR000504">
    <property type="entry name" value="RRM_dom"/>
</dbReference>
<evidence type="ECO:0000259" key="16">
    <source>
        <dbReference type="PROSITE" id="PS50102"/>
    </source>
</evidence>
<sequence length="290" mass="32236">MALALLPSFPSPSSALTFNHKPQPPPSSKPFVSHFRHPNCDPCLFSTTTILQPSTWKPTLFVAAAIPEAVNGEKSLNTQNDDVFKNEEEEQQPPQRRPRGPCEIYVCNLPRSCNAAHLLDLFKPYGTIISVEVSRNAETGESRGCGYVIMESINSAKSAIAALDGSDVGGRELRVKFSVEMSLERTDANANAGEMYASPKRTFYYEAPHKLYVGNLARVVKPEQLRNHFIRFGNVLSVRVLHDRKQGKARVYAFLSFESEAERDAAMSLNGTEFYGRTIVVREGAQRTEP</sequence>
<dbReference type="SUPFAM" id="SSF54928">
    <property type="entry name" value="RNA-binding domain, RBD"/>
    <property type="match status" value="2"/>
</dbReference>
<dbReference type="KEGG" id="lja:130746343"/>
<accession>I3T082</accession>
<evidence type="ECO:0000256" key="13">
    <source>
        <dbReference type="ARBA" id="ARBA00077833"/>
    </source>
</evidence>
<dbReference type="GO" id="GO:0009535">
    <property type="term" value="C:chloroplast thylakoid membrane"/>
    <property type="evidence" value="ECO:0007669"/>
    <property type="project" value="TreeGrafter"/>
</dbReference>
<comment type="similarity">
    <text evidence="10">Belongs to the chloroplast-specific ribosomal protein cS22 family.</text>
</comment>
<comment type="subcellular location">
    <subcellularLocation>
        <location evidence="1">Plastid</location>
        <location evidence="1">Chloroplast</location>
    </subcellularLocation>
</comment>
<evidence type="ECO:0000256" key="11">
    <source>
        <dbReference type="ARBA" id="ARBA00063129"/>
    </source>
</evidence>
<name>I3T082_LOTJA</name>
<dbReference type="RefSeq" id="XP_057454925.1">
    <property type="nucleotide sequence ID" value="XM_057598942.1"/>
</dbReference>
<dbReference type="GeneID" id="130746343"/>
<evidence type="ECO:0000256" key="2">
    <source>
        <dbReference type="ARBA" id="ARBA00022528"/>
    </source>
</evidence>
<dbReference type="OMA" id="AIIPSCS"/>
<keyword evidence="4" id="KW-0699">rRNA-binding</keyword>
<keyword evidence="7" id="KW-0809">Transit peptide</keyword>
<reference evidence="17" key="1">
    <citation type="submission" date="2012-05" db="EMBL/GenBank/DDBJ databases">
        <authorList>
            <person name="Krishnakumar V."/>
            <person name="Cheung F."/>
            <person name="Xiao Y."/>
            <person name="Chan A."/>
            <person name="Moskal W.A."/>
            <person name="Town C.D."/>
        </authorList>
    </citation>
    <scope>NUCLEOTIDE SEQUENCE</scope>
</reference>
<evidence type="ECO:0000256" key="6">
    <source>
        <dbReference type="ARBA" id="ARBA00022884"/>
    </source>
</evidence>
<feature type="region of interest" description="Disordered" evidence="15">
    <location>
        <begin position="72"/>
        <end position="100"/>
    </location>
</feature>